<dbReference type="AlphaFoldDB" id="A0AAD7DTM2"/>
<organism evidence="1 2">
    <name type="scientific">Mycena rosella</name>
    <name type="common">Pink bonnet</name>
    <name type="synonym">Agaricus rosellus</name>
    <dbReference type="NCBI Taxonomy" id="1033263"/>
    <lineage>
        <taxon>Eukaryota</taxon>
        <taxon>Fungi</taxon>
        <taxon>Dikarya</taxon>
        <taxon>Basidiomycota</taxon>
        <taxon>Agaricomycotina</taxon>
        <taxon>Agaricomycetes</taxon>
        <taxon>Agaricomycetidae</taxon>
        <taxon>Agaricales</taxon>
        <taxon>Marasmiineae</taxon>
        <taxon>Mycenaceae</taxon>
        <taxon>Mycena</taxon>
    </lineage>
</organism>
<proteinExistence type="predicted"/>
<evidence type="ECO:0000313" key="2">
    <source>
        <dbReference type="Proteomes" id="UP001221757"/>
    </source>
</evidence>
<evidence type="ECO:0000313" key="1">
    <source>
        <dbReference type="EMBL" id="KAJ7698044.1"/>
    </source>
</evidence>
<dbReference type="EMBL" id="JARKIE010000027">
    <property type="protein sequence ID" value="KAJ7698044.1"/>
    <property type="molecule type" value="Genomic_DNA"/>
</dbReference>
<dbReference type="SUPFAM" id="SSF52058">
    <property type="entry name" value="L domain-like"/>
    <property type="match status" value="1"/>
</dbReference>
<keyword evidence="2" id="KW-1185">Reference proteome</keyword>
<comment type="caution">
    <text evidence="1">The sequence shown here is derived from an EMBL/GenBank/DDBJ whole genome shotgun (WGS) entry which is preliminary data.</text>
</comment>
<gene>
    <name evidence="1" type="ORF">B0H17DRAFT_1197033</name>
</gene>
<sequence>MAINSLIACPTIDFTRISALKSLKFALNAPESTPDSRPARCTSLTVLDAMWNELSRPFCAISAVHTLESLHLQPYYRASAVAHPLTLLWVDLDTAPADARPRCLGLTCFPSSSAYLTEVYEGFAWLAAELPRLSP</sequence>
<reference evidence="1" key="1">
    <citation type="submission" date="2023-03" db="EMBL/GenBank/DDBJ databases">
        <title>Massive genome expansion in bonnet fungi (Mycena s.s.) driven by repeated elements and novel gene families across ecological guilds.</title>
        <authorList>
            <consortium name="Lawrence Berkeley National Laboratory"/>
            <person name="Harder C.B."/>
            <person name="Miyauchi S."/>
            <person name="Viragh M."/>
            <person name="Kuo A."/>
            <person name="Thoen E."/>
            <person name="Andreopoulos B."/>
            <person name="Lu D."/>
            <person name="Skrede I."/>
            <person name="Drula E."/>
            <person name="Henrissat B."/>
            <person name="Morin E."/>
            <person name="Kohler A."/>
            <person name="Barry K."/>
            <person name="LaButti K."/>
            <person name="Morin E."/>
            <person name="Salamov A."/>
            <person name="Lipzen A."/>
            <person name="Mereny Z."/>
            <person name="Hegedus B."/>
            <person name="Baldrian P."/>
            <person name="Stursova M."/>
            <person name="Weitz H."/>
            <person name="Taylor A."/>
            <person name="Grigoriev I.V."/>
            <person name="Nagy L.G."/>
            <person name="Martin F."/>
            <person name="Kauserud H."/>
        </authorList>
    </citation>
    <scope>NUCLEOTIDE SEQUENCE</scope>
    <source>
        <strain evidence="1">CBHHK067</strain>
    </source>
</reference>
<protein>
    <submittedName>
        <fullName evidence="1">Uncharacterized protein</fullName>
    </submittedName>
</protein>
<dbReference type="Proteomes" id="UP001221757">
    <property type="component" value="Unassembled WGS sequence"/>
</dbReference>
<name>A0AAD7DTM2_MYCRO</name>
<accession>A0AAD7DTM2</accession>